<dbReference type="EMBL" id="JAYMYQ010000001">
    <property type="protein sequence ID" value="KAK7361060.1"/>
    <property type="molecule type" value="Genomic_DNA"/>
</dbReference>
<evidence type="ECO:0000313" key="2">
    <source>
        <dbReference type="Proteomes" id="UP001367508"/>
    </source>
</evidence>
<proteinExistence type="predicted"/>
<name>A0AAN9MU53_CANGL</name>
<protein>
    <submittedName>
        <fullName evidence="1">Uncharacterized protein</fullName>
    </submittedName>
</protein>
<organism evidence="1 2">
    <name type="scientific">Canavalia gladiata</name>
    <name type="common">Sword bean</name>
    <name type="synonym">Dolichos gladiatus</name>
    <dbReference type="NCBI Taxonomy" id="3824"/>
    <lineage>
        <taxon>Eukaryota</taxon>
        <taxon>Viridiplantae</taxon>
        <taxon>Streptophyta</taxon>
        <taxon>Embryophyta</taxon>
        <taxon>Tracheophyta</taxon>
        <taxon>Spermatophyta</taxon>
        <taxon>Magnoliopsida</taxon>
        <taxon>eudicotyledons</taxon>
        <taxon>Gunneridae</taxon>
        <taxon>Pentapetalae</taxon>
        <taxon>rosids</taxon>
        <taxon>fabids</taxon>
        <taxon>Fabales</taxon>
        <taxon>Fabaceae</taxon>
        <taxon>Papilionoideae</taxon>
        <taxon>50 kb inversion clade</taxon>
        <taxon>NPAAA clade</taxon>
        <taxon>indigoferoid/millettioid clade</taxon>
        <taxon>Phaseoleae</taxon>
        <taxon>Canavalia</taxon>
    </lineage>
</organism>
<dbReference type="AlphaFoldDB" id="A0AAN9MU53"/>
<evidence type="ECO:0000313" key="1">
    <source>
        <dbReference type="EMBL" id="KAK7361060.1"/>
    </source>
</evidence>
<keyword evidence="2" id="KW-1185">Reference proteome</keyword>
<dbReference type="PROSITE" id="PS51257">
    <property type="entry name" value="PROKAR_LIPOPROTEIN"/>
    <property type="match status" value="1"/>
</dbReference>
<dbReference type="Proteomes" id="UP001367508">
    <property type="component" value="Unassembled WGS sequence"/>
</dbReference>
<comment type="caution">
    <text evidence="1">The sequence shown here is derived from an EMBL/GenBank/DDBJ whole genome shotgun (WGS) entry which is preliminary data.</text>
</comment>
<accession>A0AAN9MU53</accession>
<reference evidence="1 2" key="1">
    <citation type="submission" date="2024-01" db="EMBL/GenBank/DDBJ databases">
        <title>The genomes of 5 underutilized Papilionoideae crops provide insights into root nodulation and disease resistanc.</title>
        <authorList>
            <person name="Jiang F."/>
        </authorList>
    </citation>
    <scope>NUCLEOTIDE SEQUENCE [LARGE SCALE GENOMIC DNA]</scope>
    <source>
        <strain evidence="1">LVBAO_FW01</strain>
        <tissue evidence="1">Leaves</tissue>
    </source>
</reference>
<sequence length="105" mass="11478">MSLSYQRLSPIRTSCPLFVEWCLSSLTISYGCSGIQGSCRGSLQKGCTLNISIPMTLQLFAHVSGVMPPSWLTSSFIALTTVFRVSWIEGLFLSSSAYRVVPSAY</sequence>
<gene>
    <name evidence="1" type="ORF">VNO77_03089</name>
</gene>